<evidence type="ECO:0000313" key="3">
    <source>
        <dbReference type="Proteomes" id="UP000001514"/>
    </source>
</evidence>
<protein>
    <submittedName>
        <fullName evidence="2">Uncharacterized protein</fullName>
    </submittedName>
</protein>
<evidence type="ECO:0000313" key="2">
    <source>
        <dbReference type="EMBL" id="EFJ12542.1"/>
    </source>
</evidence>
<dbReference type="Gramene" id="EFJ12542">
    <property type="protein sequence ID" value="EFJ12542"/>
    <property type="gene ID" value="SELMODRAFT_425352"/>
</dbReference>
<dbReference type="Proteomes" id="UP000001514">
    <property type="component" value="Unassembled WGS sequence"/>
</dbReference>
<dbReference type="AlphaFoldDB" id="D8SSU0"/>
<proteinExistence type="predicted"/>
<accession>D8SSU0</accession>
<dbReference type="InParanoid" id="D8SSU0"/>
<dbReference type="HOGENOM" id="CLU_1613631_0_0_1"/>
<evidence type="ECO:0000256" key="1">
    <source>
        <dbReference type="SAM" id="MobiDB-lite"/>
    </source>
</evidence>
<dbReference type="KEGG" id="smo:SELMODRAFT_425352"/>
<sequence length="165" mass="17778">MAAQVEEVVSIPWSSRFAQDAQEFNETWLKARYEVTNIPEDALMQRYGNRNSSAISSLGPASDGISIKHGSQVPRVGSSSFRPMEARATKGDNEGRSHPEWYANSRSAEAMQVKGSDDLKLGKCSLGSLQGSVHLGECKRQGYLSPVDGCTTLASEAARRGGRGA</sequence>
<feature type="compositionally biased region" description="Basic and acidic residues" evidence="1">
    <location>
        <begin position="84"/>
        <end position="99"/>
    </location>
</feature>
<keyword evidence="3" id="KW-1185">Reference proteome</keyword>
<feature type="region of interest" description="Disordered" evidence="1">
    <location>
        <begin position="60"/>
        <end position="100"/>
    </location>
</feature>
<dbReference type="EMBL" id="GL377638">
    <property type="protein sequence ID" value="EFJ12542.1"/>
    <property type="molecule type" value="Genomic_DNA"/>
</dbReference>
<name>D8SSU0_SELML</name>
<gene>
    <name evidence="2" type="ORF">SELMODRAFT_425352</name>
</gene>
<reference evidence="2 3" key="1">
    <citation type="journal article" date="2011" name="Science">
        <title>The Selaginella genome identifies genetic changes associated with the evolution of vascular plants.</title>
        <authorList>
            <person name="Banks J.A."/>
            <person name="Nishiyama T."/>
            <person name="Hasebe M."/>
            <person name="Bowman J.L."/>
            <person name="Gribskov M."/>
            <person name="dePamphilis C."/>
            <person name="Albert V.A."/>
            <person name="Aono N."/>
            <person name="Aoyama T."/>
            <person name="Ambrose B.A."/>
            <person name="Ashton N.W."/>
            <person name="Axtell M.J."/>
            <person name="Barker E."/>
            <person name="Barker M.S."/>
            <person name="Bennetzen J.L."/>
            <person name="Bonawitz N.D."/>
            <person name="Chapple C."/>
            <person name="Cheng C."/>
            <person name="Correa L.G."/>
            <person name="Dacre M."/>
            <person name="DeBarry J."/>
            <person name="Dreyer I."/>
            <person name="Elias M."/>
            <person name="Engstrom E.M."/>
            <person name="Estelle M."/>
            <person name="Feng L."/>
            <person name="Finet C."/>
            <person name="Floyd S.K."/>
            <person name="Frommer W.B."/>
            <person name="Fujita T."/>
            <person name="Gramzow L."/>
            <person name="Gutensohn M."/>
            <person name="Harholt J."/>
            <person name="Hattori M."/>
            <person name="Heyl A."/>
            <person name="Hirai T."/>
            <person name="Hiwatashi Y."/>
            <person name="Ishikawa M."/>
            <person name="Iwata M."/>
            <person name="Karol K.G."/>
            <person name="Koehler B."/>
            <person name="Kolukisaoglu U."/>
            <person name="Kubo M."/>
            <person name="Kurata T."/>
            <person name="Lalonde S."/>
            <person name="Li K."/>
            <person name="Li Y."/>
            <person name="Litt A."/>
            <person name="Lyons E."/>
            <person name="Manning G."/>
            <person name="Maruyama T."/>
            <person name="Michael T.P."/>
            <person name="Mikami K."/>
            <person name="Miyazaki S."/>
            <person name="Morinaga S."/>
            <person name="Murata T."/>
            <person name="Mueller-Roeber B."/>
            <person name="Nelson D.R."/>
            <person name="Obara M."/>
            <person name="Oguri Y."/>
            <person name="Olmstead R.G."/>
            <person name="Onodera N."/>
            <person name="Petersen B.L."/>
            <person name="Pils B."/>
            <person name="Prigge M."/>
            <person name="Rensing S.A."/>
            <person name="Riano-Pachon D.M."/>
            <person name="Roberts A.W."/>
            <person name="Sato Y."/>
            <person name="Scheller H.V."/>
            <person name="Schulz B."/>
            <person name="Schulz C."/>
            <person name="Shakirov E.V."/>
            <person name="Shibagaki N."/>
            <person name="Shinohara N."/>
            <person name="Shippen D.E."/>
            <person name="Soerensen I."/>
            <person name="Sotooka R."/>
            <person name="Sugimoto N."/>
            <person name="Sugita M."/>
            <person name="Sumikawa N."/>
            <person name="Tanurdzic M."/>
            <person name="Theissen G."/>
            <person name="Ulvskov P."/>
            <person name="Wakazuki S."/>
            <person name="Weng J.K."/>
            <person name="Willats W.W."/>
            <person name="Wipf D."/>
            <person name="Wolf P.G."/>
            <person name="Yang L."/>
            <person name="Zimmer A.D."/>
            <person name="Zhu Q."/>
            <person name="Mitros T."/>
            <person name="Hellsten U."/>
            <person name="Loque D."/>
            <person name="Otillar R."/>
            <person name="Salamov A."/>
            <person name="Schmutz J."/>
            <person name="Shapiro H."/>
            <person name="Lindquist E."/>
            <person name="Lucas S."/>
            <person name="Rokhsar D."/>
            <person name="Grigoriev I.V."/>
        </authorList>
    </citation>
    <scope>NUCLEOTIDE SEQUENCE [LARGE SCALE GENOMIC DNA]</scope>
</reference>
<organism evidence="3">
    <name type="scientific">Selaginella moellendorffii</name>
    <name type="common">Spikemoss</name>
    <dbReference type="NCBI Taxonomy" id="88036"/>
    <lineage>
        <taxon>Eukaryota</taxon>
        <taxon>Viridiplantae</taxon>
        <taxon>Streptophyta</taxon>
        <taxon>Embryophyta</taxon>
        <taxon>Tracheophyta</taxon>
        <taxon>Lycopodiopsida</taxon>
        <taxon>Selaginellales</taxon>
        <taxon>Selaginellaceae</taxon>
        <taxon>Selaginella</taxon>
    </lineage>
</organism>